<organism evidence="2 3">
    <name type="scientific">Isoptericola hypogeus</name>
    <dbReference type="NCBI Taxonomy" id="300179"/>
    <lineage>
        <taxon>Bacteria</taxon>
        <taxon>Bacillati</taxon>
        <taxon>Actinomycetota</taxon>
        <taxon>Actinomycetes</taxon>
        <taxon>Micrococcales</taxon>
        <taxon>Promicromonosporaceae</taxon>
        <taxon>Isoptericola</taxon>
    </lineage>
</organism>
<feature type="transmembrane region" description="Helical" evidence="1">
    <location>
        <begin position="226"/>
        <end position="249"/>
    </location>
</feature>
<feature type="transmembrane region" description="Helical" evidence="1">
    <location>
        <begin position="12"/>
        <end position="30"/>
    </location>
</feature>
<sequence length="318" mass="33653">MNWIVVGGVHLTPVTLLVLLALGAGLLLWLDGRRTVAPTTAARRAVRHATITEGVAVALAVVPAILYPIAASFLGAPMVVEPRWLAVAPSIGLWAFLGIHAVGELTWPGPRRAHREARLVARTTSDVVSRAARWGTYALVIALAITAGALALAADGPRTIARIDGGSMVHEGSFPGWWWTLPVFVATLVTAALTEVVLRLVALRPAVEDVDGRWDMWLRRRAARRILRVVHLVLGLTLAGLLGLAGLSLRWVASADIGVDGVLEPSAPGYIAVGNVLFWIAVAVVLASIAVTAWPARDPLPDRSDDPATDHAPTEAPA</sequence>
<reference evidence="2 3" key="1">
    <citation type="journal article" date="2019" name="Int. J. Syst. Evol. Microbiol.">
        <title>The Global Catalogue of Microorganisms (GCM) 10K type strain sequencing project: providing services to taxonomists for standard genome sequencing and annotation.</title>
        <authorList>
            <consortium name="The Broad Institute Genomics Platform"/>
            <consortium name="The Broad Institute Genome Sequencing Center for Infectious Disease"/>
            <person name="Wu L."/>
            <person name="Ma J."/>
        </authorList>
    </citation>
    <scope>NUCLEOTIDE SEQUENCE [LARGE SCALE GENOMIC DNA]</scope>
    <source>
        <strain evidence="2 3">JCM 15589</strain>
    </source>
</reference>
<feature type="transmembrane region" description="Helical" evidence="1">
    <location>
        <begin position="177"/>
        <end position="198"/>
    </location>
</feature>
<name>A0ABN2JET0_9MICO</name>
<feature type="transmembrane region" description="Helical" evidence="1">
    <location>
        <begin position="269"/>
        <end position="294"/>
    </location>
</feature>
<comment type="caution">
    <text evidence="2">The sequence shown here is derived from an EMBL/GenBank/DDBJ whole genome shotgun (WGS) entry which is preliminary data.</text>
</comment>
<keyword evidence="1" id="KW-1133">Transmembrane helix</keyword>
<feature type="transmembrane region" description="Helical" evidence="1">
    <location>
        <begin position="91"/>
        <end position="110"/>
    </location>
</feature>
<keyword evidence="1" id="KW-0472">Membrane</keyword>
<protein>
    <submittedName>
        <fullName evidence="2">Uncharacterized protein</fullName>
    </submittedName>
</protein>
<evidence type="ECO:0000256" key="1">
    <source>
        <dbReference type="SAM" id="Phobius"/>
    </source>
</evidence>
<keyword evidence="1" id="KW-0812">Transmembrane</keyword>
<dbReference type="RefSeq" id="WP_344248196.1">
    <property type="nucleotide sequence ID" value="NZ_BAAAPM010000003.1"/>
</dbReference>
<gene>
    <name evidence="2" type="ORF">GCM10009809_20350</name>
</gene>
<dbReference type="EMBL" id="BAAAPM010000003">
    <property type="protein sequence ID" value="GAA1724521.1"/>
    <property type="molecule type" value="Genomic_DNA"/>
</dbReference>
<evidence type="ECO:0000313" key="3">
    <source>
        <dbReference type="Proteomes" id="UP001501138"/>
    </source>
</evidence>
<evidence type="ECO:0000313" key="2">
    <source>
        <dbReference type="EMBL" id="GAA1724521.1"/>
    </source>
</evidence>
<accession>A0ABN2JET0</accession>
<keyword evidence="3" id="KW-1185">Reference proteome</keyword>
<proteinExistence type="predicted"/>
<feature type="transmembrane region" description="Helical" evidence="1">
    <location>
        <begin position="51"/>
        <end position="71"/>
    </location>
</feature>
<dbReference type="Proteomes" id="UP001501138">
    <property type="component" value="Unassembled WGS sequence"/>
</dbReference>
<feature type="transmembrane region" description="Helical" evidence="1">
    <location>
        <begin position="131"/>
        <end position="154"/>
    </location>
</feature>